<evidence type="ECO:0000313" key="3">
    <source>
        <dbReference type="Proteomes" id="UP001252270"/>
    </source>
</evidence>
<protein>
    <submittedName>
        <fullName evidence="2">Uncharacterized protein</fullName>
    </submittedName>
</protein>
<evidence type="ECO:0000313" key="2">
    <source>
        <dbReference type="EMBL" id="MDR5892996.1"/>
    </source>
</evidence>
<name>A0ABU1GLT4_9GAMM</name>
<comment type="caution">
    <text evidence="2">The sequence shown here is derived from an EMBL/GenBank/DDBJ whole genome shotgun (WGS) entry which is preliminary data.</text>
</comment>
<reference evidence="2 3" key="1">
    <citation type="submission" date="2023-04" db="EMBL/GenBank/DDBJ databases">
        <title>A long-awaited taxogenomic arrangement of the family Halomonadaceae.</title>
        <authorList>
            <person name="De La Haba R."/>
            <person name="Chuvochina M."/>
            <person name="Wittouck S."/>
            <person name="Arahal D.R."/>
            <person name="Sanchez-Porro C."/>
            <person name="Hugenholtz P."/>
            <person name="Ventosa A."/>
        </authorList>
    </citation>
    <scope>NUCLEOTIDE SEQUENCE [LARGE SCALE GENOMIC DNA]</scope>
    <source>
        <strain evidence="2 3">DSM 17332</strain>
    </source>
</reference>
<dbReference type="EMBL" id="JARWAL010000007">
    <property type="protein sequence ID" value="MDR5892996.1"/>
    <property type="molecule type" value="Genomic_DNA"/>
</dbReference>
<accession>A0ABU1GLT4</accession>
<feature type="transmembrane region" description="Helical" evidence="1">
    <location>
        <begin position="27"/>
        <end position="48"/>
    </location>
</feature>
<evidence type="ECO:0000256" key="1">
    <source>
        <dbReference type="SAM" id="Phobius"/>
    </source>
</evidence>
<proteinExistence type="predicted"/>
<organism evidence="2 3">
    <name type="scientific">Halomonas mongoliensis</name>
    <dbReference type="NCBI Taxonomy" id="321265"/>
    <lineage>
        <taxon>Bacteria</taxon>
        <taxon>Pseudomonadati</taxon>
        <taxon>Pseudomonadota</taxon>
        <taxon>Gammaproteobacteria</taxon>
        <taxon>Oceanospirillales</taxon>
        <taxon>Halomonadaceae</taxon>
        <taxon>Halomonas</taxon>
    </lineage>
</organism>
<dbReference type="RefSeq" id="WP_253446668.1">
    <property type="nucleotide sequence ID" value="NZ_JARWAL010000007.1"/>
</dbReference>
<sequence>MAHRAHRHRLEGPCHFSLMSLSVGRRLMLVLLPLALLWLAVSWAAGWWG</sequence>
<keyword evidence="1" id="KW-0812">Transmembrane</keyword>
<gene>
    <name evidence="2" type="ORF">QC820_09210</name>
</gene>
<dbReference type="Proteomes" id="UP001252270">
    <property type="component" value="Unassembled WGS sequence"/>
</dbReference>
<keyword evidence="1" id="KW-0472">Membrane</keyword>
<keyword evidence="3" id="KW-1185">Reference proteome</keyword>
<keyword evidence="1" id="KW-1133">Transmembrane helix</keyword>